<feature type="transmembrane region" description="Helical" evidence="1">
    <location>
        <begin position="64"/>
        <end position="93"/>
    </location>
</feature>
<keyword evidence="1" id="KW-0812">Transmembrane</keyword>
<proteinExistence type="predicted"/>
<name>A0A8J3KUS3_9ACTN</name>
<gene>
    <name evidence="2" type="ORF">Cci01nite_67430</name>
</gene>
<evidence type="ECO:0000256" key="1">
    <source>
        <dbReference type="SAM" id="Phobius"/>
    </source>
</evidence>
<reference evidence="2 3" key="1">
    <citation type="submission" date="2021-01" db="EMBL/GenBank/DDBJ databases">
        <title>Whole genome shotgun sequence of Catellatospora citrea NBRC 14495.</title>
        <authorList>
            <person name="Komaki H."/>
            <person name="Tamura T."/>
        </authorList>
    </citation>
    <scope>NUCLEOTIDE SEQUENCE [LARGE SCALE GENOMIC DNA]</scope>
    <source>
        <strain evidence="2 3">NBRC 14495</strain>
    </source>
</reference>
<dbReference type="Proteomes" id="UP000659904">
    <property type="component" value="Unassembled WGS sequence"/>
</dbReference>
<dbReference type="RefSeq" id="WP_147433165.1">
    <property type="nucleotide sequence ID" value="NZ_BONH01000041.1"/>
</dbReference>
<keyword evidence="1" id="KW-1133">Transmembrane helix</keyword>
<organism evidence="2 3">
    <name type="scientific">Catellatospora citrea</name>
    <dbReference type="NCBI Taxonomy" id="53366"/>
    <lineage>
        <taxon>Bacteria</taxon>
        <taxon>Bacillati</taxon>
        <taxon>Actinomycetota</taxon>
        <taxon>Actinomycetes</taxon>
        <taxon>Micromonosporales</taxon>
        <taxon>Micromonosporaceae</taxon>
        <taxon>Catellatospora</taxon>
    </lineage>
</organism>
<dbReference type="AlphaFoldDB" id="A0A8J3KUS3"/>
<comment type="caution">
    <text evidence="2">The sequence shown here is derived from an EMBL/GenBank/DDBJ whole genome shotgun (WGS) entry which is preliminary data.</text>
</comment>
<dbReference type="EMBL" id="BONH01000041">
    <property type="protein sequence ID" value="GIG01650.1"/>
    <property type="molecule type" value="Genomic_DNA"/>
</dbReference>
<keyword evidence="3" id="KW-1185">Reference proteome</keyword>
<keyword evidence="1" id="KW-0472">Membrane</keyword>
<protein>
    <submittedName>
        <fullName evidence="2">Uncharacterized protein</fullName>
    </submittedName>
</protein>
<evidence type="ECO:0000313" key="3">
    <source>
        <dbReference type="Proteomes" id="UP000659904"/>
    </source>
</evidence>
<accession>A0A8J3KUS3</accession>
<sequence length="141" mass="14791">MSTGIDAAHTGAATGPDRIASRAQVALALVYFLAVAVALGRAAQFSGRLYLPSQGDEYTGNADLWPGALAVVWLALMIVLSSVPLLSGLMALFALAQLATARVRADRRRRRTLLASTVLSALVVAASFTPQAQTVLAWLLD</sequence>
<evidence type="ECO:0000313" key="2">
    <source>
        <dbReference type="EMBL" id="GIG01650.1"/>
    </source>
</evidence>
<feature type="transmembrane region" description="Helical" evidence="1">
    <location>
        <begin position="113"/>
        <end position="140"/>
    </location>
</feature>
<feature type="transmembrane region" description="Helical" evidence="1">
    <location>
        <begin position="25"/>
        <end position="44"/>
    </location>
</feature>